<dbReference type="PANTHER" id="PTHR34047:SF7">
    <property type="entry name" value="RNA-DIRECTED DNA POLYMERASE"/>
    <property type="match status" value="1"/>
</dbReference>
<dbReference type="CDD" id="cd03487">
    <property type="entry name" value="RT_Bac_retron_II"/>
    <property type="match status" value="1"/>
</dbReference>
<evidence type="ECO:0000256" key="1">
    <source>
        <dbReference type="ARBA" id="ARBA00012493"/>
    </source>
</evidence>
<dbReference type="InterPro" id="IPR043502">
    <property type="entry name" value="DNA/RNA_pol_sf"/>
</dbReference>
<comment type="similarity">
    <text evidence="8">Belongs to the bacterial reverse transcriptase family.</text>
</comment>
<dbReference type="RefSeq" id="WP_376857947.1">
    <property type="nucleotide sequence ID" value="NZ_JBHSLA010000001.1"/>
</dbReference>
<keyword evidence="6 11" id="KW-0695">RNA-directed DNA polymerase</keyword>
<keyword evidence="2" id="KW-0808">Transferase</keyword>
<evidence type="ECO:0000256" key="4">
    <source>
        <dbReference type="ARBA" id="ARBA00022723"/>
    </source>
</evidence>
<evidence type="ECO:0000259" key="10">
    <source>
        <dbReference type="PROSITE" id="PS50878"/>
    </source>
</evidence>
<keyword evidence="4" id="KW-0479">Metal-binding</keyword>
<evidence type="ECO:0000313" key="11">
    <source>
        <dbReference type="EMBL" id="MFC5193763.1"/>
    </source>
</evidence>
<gene>
    <name evidence="11" type="ORF">ACFPH8_00340</name>
</gene>
<comment type="caution">
    <text evidence="11">The sequence shown here is derived from an EMBL/GenBank/DDBJ whole genome shotgun (WGS) entry which is preliminary data.</text>
</comment>
<accession>A0ABW0C0K5</accession>
<organism evidence="11 12">
    <name type="scientific">Bizionia hallyeonensis</name>
    <dbReference type="NCBI Taxonomy" id="1123757"/>
    <lineage>
        <taxon>Bacteria</taxon>
        <taxon>Pseudomonadati</taxon>
        <taxon>Bacteroidota</taxon>
        <taxon>Flavobacteriia</taxon>
        <taxon>Flavobacteriales</taxon>
        <taxon>Flavobacteriaceae</taxon>
        <taxon>Bizionia</taxon>
    </lineage>
</organism>
<dbReference type="EMBL" id="JBHSLA010000001">
    <property type="protein sequence ID" value="MFC5193763.1"/>
    <property type="molecule type" value="Genomic_DNA"/>
</dbReference>
<evidence type="ECO:0000256" key="5">
    <source>
        <dbReference type="ARBA" id="ARBA00022842"/>
    </source>
</evidence>
<dbReference type="PROSITE" id="PS50878">
    <property type="entry name" value="RT_POL"/>
    <property type="match status" value="1"/>
</dbReference>
<evidence type="ECO:0000256" key="8">
    <source>
        <dbReference type="ARBA" id="ARBA00034120"/>
    </source>
</evidence>
<dbReference type="InterPro" id="IPR000477">
    <property type="entry name" value="RT_dom"/>
</dbReference>
<evidence type="ECO:0000256" key="6">
    <source>
        <dbReference type="ARBA" id="ARBA00022918"/>
    </source>
</evidence>
<evidence type="ECO:0000256" key="2">
    <source>
        <dbReference type="ARBA" id="ARBA00022679"/>
    </source>
</evidence>
<feature type="domain" description="Reverse transcriptase" evidence="10">
    <location>
        <begin position="52"/>
        <end position="300"/>
    </location>
</feature>
<proteinExistence type="inferred from homology"/>
<dbReference type="SUPFAM" id="SSF56672">
    <property type="entry name" value="DNA/RNA polymerases"/>
    <property type="match status" value="1"/>
</dbReference>
<keyword evidence="12" id="KW-1185">Reference proteome</keyword>
<sequence>MKTNHNQKKEIIKLFHKMDSKSDFLNLLNYSKSLIYGNKTFPFTEKQLNFYINIERVKNSKETHTYKTFEIKKKSGKLRTIHAPIKGLKEFQKCLNIILSIIYQPHKSAYGFVNGKSIVDNAQKHVGKNYVYNIDLKDFFPSVDAKRVWGRLKAKPFNLGTTQNRIQIANMIKAICCTPMKVERFIENEWTTITIPVLPQGAATSPILTNAICERLDIQLTGLSKRFRLDYSRYADDITFSSMHNTYNNEKGEQELIYQKESSFDTELRRIISSQNFHINEKKVRLQKKGYKQEVTGLLVNEKVNTPNHYIKEIRQWIYFLESKDFEKAYELFLKKYVKNKGELNIAKPNMFMVIEGKLLYLKMVKGENNATYLKLRSRFDKLVEAKTPSKTNYLAVNIESDLVFEEKVSSYGNTKDFDTIIETIFKEGLEKAMNLYTSK</sequence>
<keyword evidence="7" id="KW-0051">Antiviral defense</keyword>
<dbReference type="InterPro" id="IPR000123">
    <property type="entry name" value="Reverse_transcriptase_msDNA"/>
</dbReference>
<dbReference type="InterPro" id="IPR051083">
    <property type="entry name" value="GrpII_Intron_Splice-Mob/Def"/>
</dbReference>
<evidence type="ECO:0000256" key="3">
    <source>
        <dbReference type="ARBA" id="ARBA00022695"/>
    </source>
</evidence>
<reference evidence="12" key="1">
    <citation type="journal article" date="2019" name="Int. J. Syst. Evol. Microbiol.">
        <title>The Global Catalogue of Microorganisms (GCM) 10K type strain sequencing project: providing services to taxonomists for standard genome sequencing and annotation.</title>
        <authorList>
            <consortium name="The Broad Institute Genomics Platform"/>
            <consortium name="The Broad Institute Genome Sequencing Center for Infectious Disease"/>
            <person name="Wu L."/>
            <person name="Ma J."/>
        </authorList>
    </citation>
    <scope>NUCLEOTIDE SEQUENCE [LARGE SCALE GENOMIC DNA]</scope>
    <source>
        <strain evidence="12">JCM 17978</strain>
    </source>
</reference>
<evidence type="ECO:0000256" key="7">
    <source>
        <dbReference type="ARBA" id="ARBA00023118"/>
    </source>
</evidence>
<evidence type="ECO:0000256" key="9">
    <source>
        <dbReference type="ARBA" id="ARBA00048173"/>
    </source>
</evidence>
<name>A0ABW0C0K5_9FLAO</name>
<evidence type="ECO:0000313" key="12">
    <source>
        <dbReference type="Proteomes" id="UP001596162"/>
    </source>
</evidence>
<dbReference type="EC" id="2.7.7.49" evidence="1"/>
<dbReference type="PANTHER" id="PTHR34047">
    <property type="entry name" value="NUCLEAR INTRON MATURASE 1, MITOCHONDRIAL-RELATED"/>
    <property type="match status" value="1"/>
</dbReference>
<keyword evidence="3" id="KW-0548">Nucleotidyltransferase</keyword>
<dbReference type="PRINTS" id="PR00866">
    <property type="entry name" value="RNADNAPOLMS"/>
</dbReference>
<comment type="catalytic activity">
    <reaction evidence="9">
        <text>DNA(n) + a 2'-deoxyribonucleoside 5'-triphosphate = DNA(n+1) + diphosphate</text>
        <dbReference type="Rhea" id="RHEA:22508"/>
        <dbReference type="Rhea" id="RHEA-COMP:17339"/>
        <dbReference type="Rhea" id="RHEA-COMP:17340"/>
        <dbReference type="ChEBI" id="CHEBI:33019"/>
        <dbReference type="ChEBI" id="CHEBI:61560"/>
        <dbReference type="ChEBI" id="CHEBI:173112"/>
        <dbReference type="EC" id="2.7.7.49"/>
    </reaction>
</comment>
<dbReference type="GO" id="GO:0003964">
    <property type="term" value="F:RNA-directed DNA polymerase activity"/>
    <property type="evidence" value="ECO:0007669"/>
    <property type="project" value="UniProtKB-KW"/>
</dbReference>
<dbReference type="Proteomes" id="UP001596162">
    <property type="component" value="Unassembled WGS sequence"/>
</dbReference>
<keyword evidence="5" id="KW-0460">Magnesium</keyword>
<dbReference type="Pfam" id="PF00078">
    <property type="entry name" value="RVT_1"/>
    <property type="match status" value="1"/>
</dbReference>
<protein>
    <recommendedName>
        <fullName evidence="1">RNA-directed DNA polymerase</fullName>
        <ecNumber evidence="1">2.7.7.49</ecNumber>
    </recommendedName>
</protein>